<evidence type="ECO:0000313" key="1">
    <source>
        <dbReference type="EMBL" id="MBB4702223.1"/>
    </source>
</evidence>
<reference evidence="1 2" key="1">
    <citation type="submission" date="2020-08" db="EMBL/GenBank/DDBJ databases">
        <title>Sequencing the genomes of 1000 actinobacteria strains.</title>
        <authorList>
            <person name="Klenk H.-P."/>
        </authorList>
    </citation>
    <scope>NUCLEOTIDE SEQUENCE [LARGE SCALE GENOMIC DNA]</scope>
    <source>
        <strain evidence="1 2">DSM 45784</strain>
    </source>
</reference>
<sequence length="88" mass="9547">MPAPEGPALVYVTQGAGATTVVLDRADLSVLAPRERAICRALLTHVLNGLDALEEPRERLVIDTYHQELKHSIAAETAEALGYLTRRA</sequence>
<protein>
    <submittedName>
        <fullName evidence="1">Uncharacterized protein</fullName>
    </submittedName>
</protein>
<comment type="caution">
    <text evidence="1">The sequence shown here is derived from an EMBL/GenBank/DDBJ whole genome shotgun (WGS) entry which is preliminary data.</text>
</comment>
<dbReference type="EMBL" id="JACHND010000001">
    <property type="protein sequence ID" value="MBB4702223.1"/>
    <property type="molecule type" value="Genomic_DNA"/>
</dbReference>
<proteinExistence type="predicted"/>
<dbReference type="AlphaFoldDB" id="A0A7W7D8F6"/>
<dbReference type="Proteomes" id="UP000542210">
    <property type="component" value="Unassembled WGS sequence"/>
</dbReference>
<evidence type="ECO:0000313" key="2">
    <source>
        <dbReference type="Proteomes" id="UP000542210"/>
    </source>
</evidence>
<organism evidence="1 2">
    <name type="scientific">Sphaerisporangium siamense</name>
    <dbReference type="NCBI Taxonomy" id="795645"/>
    <lineage>
        <taxon>Bacteria</taxon>
        <taxon>Bacillati</taxon>
        <taxon>Actinomycetota</taxon>
        <taxon>Actinomycetes</taxon>
        <taxon>Streptosporangiales</taxon>
        <taxon>Streptosporangiaceae</taxon>
        <taxon>Sphaerisporangium</taxon>
    </lineage>
</organism>
<gene>
    <name evidence="1" type="ORF">BJ982_003767</name>
</gene>
<keyword evidence="2" id="KW-1185">Reference proteome</keyword>
<name>A0A7W7D8F6_9ACTN</name>
<accession>A0A7W7D8F6</accession>
<dbReference type="RefSeq" id="WP_184881825.1">
    <property type="nucleotide sequence ID" value="NZ_BOOV01000026.1"/>
</dbReference>